<dbReference type="InterPro" id="IPR019797">
    <property type="entry name" value="Glutamate_5-kinase_CS"/>
</dbReference>
<protein>
    <recommendedName>
        <fullName evidence="8">Glutamate 5-kinase</fullName>
        <ecNumber evidence="8">2.7.2.11</ecNumber>
    </recommendedName>
    <alternativeName>
        <fullName evidence="8">Gamma-glutamyl kinase</fullName>
        <shortName evidence="8">GK</shortName>
    </alternativeName>
</protein>
<dbReference type="Pfam" id="PF00696">
    <property type="entry name" value="AA_kinase"/>
    <property type="match status" value="1"/>
</dbReference>
<reference evidence="10 11" key="1">
    <citation type="journal article" date="2016" name="Nat. Commun.">
        <title>Thousands of microbial genomes shed light on interconnected biogeochemical processes in an aquifer system.</title>
        <authorList>
            <person name="Anantharaman K."/>
            <person name="Brown C.T."/>
            <person name="Hug L.A."/>
            <person name="Sharon I."/>
            <person name="Castelle C.J."/>
            <person name="Probst A.J."/>
            <person name="Thomas B.C."/>
            <person name="Singh A."/>
            <person name="Wilkins M.J."/>
            <person name="Karaoz U."/>
            <person name="Brodie E.L."/>
            <person name="Williams K.H."/>
            <person name="Hubbard S.S."/>
            <person name="Banfield J.F."/>
        </authorList>
    </citation>
    <scope>NUCLEOTIDE SEQUENCE [LARGE SCALE GENOMIC DNA]</scope>
</reference>
<dbReference type="AlphaFoldDB" id="A0A1F4Q1J2"/>
<feature type="binding site" evidence="8">
    <location>
        <begin position="210"/>
        <end position="216"/>
    </location>
    <ligand>
        <name>ATP</name>
        <dbReference type="ChEBI" id="CHEBI:30616"/>
    </ligand>
</feature>
<keyword evidence="7 8" id="KW-0067">ATP-binding</keyword>
<keyword evidence="4 8" id="KW-0808">Transferase</keyword>
<evidence type="ECO:0000256" key="8">
    <source>
        <dbReference type="HAMAP-Rule" id="MF_00456"/>
    </source>
</evidence>
<proteinExistence type="inferred from homology"/>
<dbReference type="SUPFAM" id="SSF53633">
    <property type="entry name" value="Carbamate kinase-like"/>
    <property type="match status" value="1"/>
</dbReference>
<evidence type="ECO:0000313" key="11">
    <source>
        <dbReference type="Proteomes" id="UP000178724"/>
    </source>
</evidence>
<comment type="pathway">
    <text evidence="8">Amino-acid biosynthesis; L-proline biosynthesis; L-glutamate 5-semialdehyde from L-glutamate: step 1/2.</text>
</comment>
<dbReference type="InterPro" id="IPR001057">
    <property type="entry name" value="Glu/AcGlu_kinase"/>
</dbReference>
<dbReference type="FunFam" id="3.40.1160.10:FF:000006">
    <property type="entry name" value="Glutamate 5-kinase"/>
    <property type="match status" value="1"/>
</dbReference>
<evidence type="ECO:0000256" key="3">
    <source>
        <dbReference type="ARBA" id="ARBA00022650"/>
    </source>
</evidence>
<comment type="function">
    <text evidence="8">Catalyzes the transfer of a phosphate group to glutamate to form L-glutamate 5-phosphate.</text>
</comment>
<keyword evidence="3 8" id="KW-0641">Proline biosynthesis</keyword>
<dbReference type="GO" id="GO:0005829">
    <property type="term" value="C:cytosol"/>
    <property type="evidence" value="ECO:0007669"/>
    <property type="project" value="TreeGrafter"/>
</dbReference>
<dbReference type="PIRSF" id="PIRSF000729">
    <property type="entry name" value="GK"/>
    <property type="match status" value="1"/>
</dbReference>
<evidence type="ECO:0000256" key="5">
    <source>
        <dbReference type="ARBA" id="ARBA00022741"/>
    </source>
</evidence>
<sequence length="256" mass="27249">MANKSYKTLIIKIGSSTLTTANGKLDLNNLKRIVTEAAQLVKEKKKVLIVTSAAIVSGSEKLGLGKPKSIPEKQAAAAVGQSLLMRQYEKAFEEYGITVAQVLLTGDTITDSERSHNAKNCLKTLLNESVVPVINENDTVAVDEIKIGDNDNLAALTAKLIKADALIVLTDVDGFYMKNEEGIPYLADEINEINWAVKNAAGRPSTQLGTGGMATKIQAAEICLGAGIDMLIINGRKPGLIQAVAAGERVGTRFVI</sequence>
<evidence type="ECO:0000256" key="4">
    <source>
        <dbReference type="ARBA" id="ARBA00022679"/>
    </source>
</evidence>
<dbReference type="PANTHER" id="PTHR43654:SF1">
    <property type="entry name" value="ISOPENTENYL PHOSPHATE KINASE"/>
    <property type="match status" value="1"/>
</dbReference>
<feature type="domain" description="Aspartate/glutamate/uridylate kinase" evidence="9">
    <location>
        <begin position="7"/>
        <end position="234"/>
    </location>
</feature>
<dbReference type="InterPro" id="IPR005715">
    <property type="entry name" value="Glu_5kinase/COase_Synthase"/>
</dbReference>
<dbReference type="InterPro" id="IPR001048">
    <property type="entry name" value="Asp/Glu/Uridylate_kinase"/>
</dbReference>
<feature type="binding site" evidence="8">
    <location>
        <position position="150"/>
    </location>
    <ligand>
        <name>substrate</name>
    </ligand>
</feature>
<dbReference type="PANTHER" id="PTHR43654">
    <property type="entry name" value="GLUTAMATE 5-KINASE"/>
    <property type="match status" value="1"/>
</dbReference>
<dbReference type="InterPro" id="IPR011529">
    <property type="entry name" value="Glu_5kinase"/>
</dbReference>
<gene>
    <name evidence="8" type="primary">proB</name>
    <name evidence="10" type="ORF">A2625_05075</name>
</gene>
<dbReference type="EC" id="2.7.2.11" evidence="8"/>
<keyword evidence="1 8" id="KW-0963">Cytoplasm</keyword>
<keyword evidence="6 8" id="KW-0418">Kinase</keyword>
<evidence type="ECO:0000256" key="1">
    <source>
        <dbReference type="ARBA" id="ARBA00022490"/>
    </source>
</evidence>
<dbReference type="InterPro" id="IPR036393">
    <property type="entry name" value="AceGlu_kinase-like_sf"/>
</dbReference>
<keyword evidence="2 8" id="KW-0028">Amino-acid biosynthesis</keyword>
<dbReference type="HAMAP" id="MF_00456">
    <property type="entry name" value="ProB"/>
    <property type="match status" value="1"/>
</dbReference>
<comment type="caution">
    <text evidence="10">The sequence shown here is derived from an EMBL/GenBank/DDBJ whole genome shotgun (WGS) entry which is preliminary data.</text>
</comment>
<dbReference type="PRINTS" id="PR00474">
    <property type="entry name" value="GLU5KINASE"/>
</dbReference>
<organism evidence="10 11">
    <name type="scientific">candidate division WOR-1 bacterium RIFCSPHIGHO2_01_FULL_53_15</name>
    <dbReference type="NCBI Taxonomy" id="1802564"/>
    <lineage>
        <taxon>Bacteria</taxon>
        <taxon>Bacillati</taxon>
        <taxon>Saganbacteria</taxon>
    </lineage>
</organism>
<dbReference type="GO" id="GO:0055129">
    <property type="term" value="P:L-proline biosynthetic process"/>
    <property type="evidence" value="ECO:0007669"/>
    <property type="project" value="UniProtKB-UniRule"/>
</dbReference>
<dbReference type="Proteomes" id="UP000178724">
    <property type="component" value="Unassembled WGS sequence"/>
</dbReference>
<comment type="catalytic activity">
    <reaction evidence="8">
        <text>L-glutamate + ATP = L-glutamyl 5-phosphate + ADP</text>
        <dbReference type="Rhea" id="RHEA:14877"/>
        <dbReference type="ChEBI" id="CHEBI:29985"/>
        <dbReference type="ChEBI" id="CHEBI:30616"/>
        <dbReference type="ChEBI" id="CHEBI:58274"/>
        <dbReference type="ChEBI" id="CHEBI:456216"/>
        <dbReference type="EC" id="2.7.2.11"/>
    </reaction>
</comment>
<accession>A0A1F4Q1J2</accession>
<dbReference type="EMBL" id="METM01000020">
    <property type="protein sequence ID" value="OGB89808.1"/>
    <property type="molecule type" value="Genomic_DNA"/>
</dbReference>
<feature type="binding site" evidence="8">
    <location>
        <position position="52"/>
    </location>
    <ligand>
        <name>substrate</name>
    </ligand>
</feature>
<feature type="binding site" evidence="8">
    <location>
        <begin position="170"/>
        <end position="171"/>
    </location>
    <ligand>
        <name>ATP</name>
        <dbReference type="ChEBI" id="CHEBI:30616"/>
    </ligand>
</feature>
<dbReference type="GO" id="GO:0004349">
    <property type="term" value="F:glutamate 5-kinase activity"/>
    <property type="evidence" value="ECO:0007669"/>
    <property type="project" value="UniProtKB-UniRule"/>
</dbReference>
<comment type="subcellular location">
    <subcellularLocation>
        <location evidence="8">Cytoplasm</location>
    </subcellularLocation>
</comment>
<name>A0A1F4Q1J2_UNCSA</name>
<dbReference type="NCBIfam" id="TIGR01027">
    <property type="entry name" value="proB"/>
    <property type="match status" value="1"/>
</dbReference>
<evidence type="ECO:0000259" key="9">
    <source>
        <dbReference type="Pfam" id="PF00696"/>
    </source>
</evidence>
<keyword evidence="5 8" id="KW-0547">Nucleotide-binding</keyword>
<feature type="binding site" evidence="8">
    <location>
        <position position="138"/>
    </location>
    <ligand>
        <name>substrate</name>
    </ligand>
</feature>
<comment type="similarity">
    <text evidence="8">Belongs to the glutamate 5-kinase family.</text>
</comment>
<evidence type="ECO:0000256" key="6">
    <source>
        <dbReference type="ARBA" id="ARBA00022777"/>
    </source>
</evidence>
<dbReference type="CDD" id="cd04242">
    <property type="entry name" value="AAK_G5K_ProB"/>
    <property type="match status" value="1"/>
</dbReference>
<feature type="binding site" evidence="8">
    <location>
        <position position="12"/>
    </location>
    <ligand>
        <name>ATP</name>
        <dbReference type="ChEBI" id="CHEBI:30616"/>
    </ligand>
</feature>
<dbReference type="GO" id="GO:0005524">
    <property type="term" value="F:ATP binding"/>
    <property type="evidence" value="ECO:0007669"/>
    <property type="project" value="UniProtKB-KW"/>
</dbReference>
<evidence type="ECO:0000256" key="7">
    <source>
        <dbReference type="ARBA" id="ARBA00022840"/>
    </source>
</evidence>
<evidence type="ECO:0000256" key="2">
    <source>
        <dbReference type="ARBA" id="ARBA00022605"/>
    </source>
</evidence>
<dbReference type="UniPathway" id="UPA00098">
    <property type="reaction ID" value="UER00359"/>
</dbReference>
<dbReference type="Gene3D" id="3.40.1160.10">
    <property type="entry name" value="Acetylglutamate kinase-like"/>
    <property type="match status" value="1"/>
</dbReference>
<dbReference type="InterPro" id="IPR041739">
    <property type="entry name" value="G5K_ProB"/>
</dbReference>
<dbReference type="PROSITE" id="PS00902">
    <property type="entry name" value="GLUTAMATE_5_KINASE"/>
    <property type="match status" value="1"/>
</dbReference>
<evidence type="ECO:0000313" key="10">
    <source>
        <dbReference type="EMBL" id="OGB89808.1"/>
    </source>
</evidence>